<dbReference type="GO" id="GO:0005886">
    <property type="term" value="C:plasma membrane"/>
    <property type="evidence" value="ECO:0007669"/>
    <property type="project" value="TreeGrafter"/>
</dbReference>
<dbReference type="InterPro" id="IPR042099">
    <property type="entry name" value="ANL_N_sf"/>
</dbReference>
<keyword evidence="9" id="KW-1185">Reference proteome</keyword>
<gene>
    <name evidence="8" type="ORF">DXZ20_23020</name>
</gene>
<dbReference type="InterPro" id="IPR020845">
    <property type="entry name" value="AMP-binding_CS"/>
</dbReference>
<feature type="domain" description="Carrier" evidence="7">
    <location>
        <begin position="618"/>
        <end position="695"/>
    </location>
</feature>
<dbReference type="RefSeq" id="WP_163701027.1">
    <property type="nucleotide sequence ID" value="NZ_QXHD01000004.1"/>
</dbReference>
<dbReference type="Gene3D" id="1.10.1200.10">
    <property type="entry name" value="ACP-like"/>
    <property type="match status" value="1"/>
</dbReference>
<protein>
    <submittedName>
        <fullName evidence="8">AMP-dependent synthetase</fullName>
    </submittedName>
</protein>
<sequence length="699" mass="77506">MSLSVRPRTSVPKTPTLDDQCTLLDLLTWRAHHQSHQIAYTFLVDGECEVATSWSYQELEQRARGIATHLHKISAVGERALLIYPPGLDLIASFLGCLYAGIVAVPVYPPKSNQRSSSFQSIAADAEAKFALTTTALLSNSRKQLEQEVYSSPLTCIATDALQNADNLNWQDPDLTPDSLAFLQYTSGSTSKPKGVMVSHGNLIHNSELIQRCFHFTSDTCVVSWLPPYHDMGLIGGLLQPLYTGCSAVLMPPVSFLQKPVRWLKAISHYKATISGGPDFAYKLCAQKIRPEQLAAENLDLSHWSMAVSAAEPIRAETIQHFTAKFSPFGFRQDAFSPCYGLAEGTLLASGRFDGAPLKTKWFEREALVQGQAVDAKPDHPKASWLVSCGYSDQSQNIVIVDPDSSRTQPENTVGEIWLSGASVAQGYWQRFQQTSKTFQTYLADTGEGPFMRTGDLGFIAEGELFVTGRLKDLIILRGRNYHPEDLELTLERISPVLRPHSGIAFSVDVEGVERLILAQEIERHHLKDFDANMLVDSILDTFVEQHELEVHGILFLKTGSIPKTASGKLKRSACRRQYLEESLNVVGQWFATIDSRSADAEDKAAQIVTEQTAKADLSEAGIAEYLINNLAQALAINPEKINPRHKILRYGLDSVTAVNVTANLEARLHLELDPTIFWEHKTISSLAQHLHKLLEEQD</sequence>
<evidence type="ECO:0000313" key="8">
    <source>
        <dbReference type="EMBL" id="NEZ58465.1"/>
    </source>
</evidence>
<dbReference type="GO" id="GO:0016874">
    <property type="term" value="F:ligase activity"/>
    <property type="evidence" value="ECO:0007669"/>
    <property type="project" value="UniProtKB-KW"/>
</dbReference>
<keyword evidence="3" id="KW-0597">Phosphoprotein</keyword>
<name>A0A6M0RQE5_9CYAN</name>
<keyword evidence="5" id="KW-0276">Fatty acid metabolism</keyword>
<dbReference type="Pfam" id="PF00550">
    <property type="entry name" value="PP-binding"/>
    <property type="match status" value="1"/>
</dbReference>
<dbReference type="InterPro" id="IPR000873">
    <property type="entry name" value="AMP-dep_synth/lig_dom"/>
</dbReference>
<accession>A0A6M0RQE5</accession>
<dbReference type="InterPro" id="IPR009081">
    <property type="entry name" value="PP-bd_ACP"/>
</dbReference>
<comment type="similarity">
    <text evidence="1">Belongs to the ATP-dependent AMP-binding enzyme family.</text>
</comment>
<dbReference type="AlphaFoldDB" id="A0A6M0RQE5"/>
<evidence type="ECO:0000256" key="4">
    <source>
        <dbReference type="ARBA" id="ARBA00022598"/>
    </source>
</evidence>
<dbReference type="InterPro" id="IPR045851">
    <property type="entry name" value="AMP-bd_C_sf"/>
</dbReference>
<dbReference type="GO" id="GO:0070566">
    <property type="term" value="F:adenylyltransferase activity"/>
    <property type="evidence" value="ECO:0007669"/>
    <property type="project" value="TreeGrafter"/>
</dbReference>
<evidence type="ECO:0000256" key="6">
    <source>
        <dbReference type="ARBA" id="ARBA00023098"/>
    </source>
</evidence>
<dbReference type="GO" id="GO:0006633">
    <property type="term" value="P:fatty acid biosynthetic process"/>
    <property type="evidence" value="ECO:0007669"/>
    <property type="project" value="TreeGrafter"/>
</dbReference>
<organism evidence="8 9">
    <name type="scientific">Adonisia turfae CCMR0081</name>
    <dbReference type="NCBI Taxonomy" id="2292702"/>
    <lineage>
        <taxon>Bacteria</taxon>
        <taxon>Bacillati</taxon>
        <taxon>Cyanobacteriota</taxon>
        <taxon>Adonisia</taxon>
        <taxon>Adonisia turfae</taxon>
    </lineage>
</organism>
<dbReference type="SUPFAM" id="SSF47336">
    <property type="entry name" value="ACP-like"/>
    <property type="match status" value="1"/>
</dbReference>
<dbReference type="EMBL" id="QXHD01000004">
    <property type="protein sequence ID" value="NEZ58465.1"/>
    <property type="molecule type" value="Genomic_DNA"/>
</dbReference>
<dbReference type="PROSITE" id="PS00455">
    <property type="entry name" value="AMP_BINDING"/>
    <property type="match status" value="1"/>
</dbReference>
<evidence type="ECO:0000259" key="7">
    <source>
        <dbReference type="PROSITE" id="PS50075"/>
    </source>
</evidence>
<evidence type="ECO:0000256" key="1">
    <source>
        <dbReference type="ARBA" id="ARBA00006432"/>
    </source>
</evidence>
<reference evidence="8 9" key="1">
    <citation type="journal article" date="2020" name="Microb. Ecol.">
        <title>Ecogenomics of the Marine Benthic Filamentous Cyanobacterium Adonisia.</title>
        <authorList>
            <person name="Walter J.M."/>
            <person name="Coutinho F.H."/>
            <person name="Leomil L."/>
            <person name="Hargreaves P.I."/>
            <person name="Campeao M.E."/>
            <person name="Vieira V.V."/>
            <person name="Silva B.S."/>
            <person name="Fistarol G.O."/>
            <person name="Salomon P.S."/>
            <person name="Sawabe T."/>
            <person name="Mino S."/>
            <person name="Hosokawa M."/>
            <person name="Miyashita H."/>
            <person name="Maruyama F."/>
            <person name="van Verk M.C."/>
            <person name="Dutilh B.E."/>
            <person name="Thompson C.C."/>
            <person name="Thompson F.L."/>
        </authorList>
    </citation>
    <scope>NUCLEOTIDE SEQUENCE [LARGE SCALE GENOMIC DNA]</scope>
    <source>
        <strain evidence="8 9">CCMR0081</strain>
    </source>
</reference>
<dbReference type="Proteomes" id="UP000481033">
    <property type="component" value="Unassembled WGS sequence"/>
</dbReference>
<dbReference type="SUPFAM" id="SSF56801">
    <property type="entry name" value="Acetyl-CoA synthetase-like"/>
    <property type="match status" value="1"/>
</dbReference>
<dbReference type="Pfam" id="PF23024">
    <property type="entry name" value="AMP-dom_DIP2-like"/>
    <property type="match status" value="1"/>
</dbReference>
<dbReference type="PANTHER" id="PTHR22754:SF32">
    <property type="entry name" value="DISCO-INTERACTING PROTEIN 2"/>
    <property type="match status" value="1"/>
</dbReference>
<dbReference type="GO" id="GO:0031177">
    <property type="term" value="F:phosphopantetheine binding"/>
    <property type="evidence" value="ECO:0007669"/>
    <property type="project" value="InterPro"/>
</dbReference>
<dbReference type="Gene3D" id="3.30.300.30">
    <property type="match status" value="1"/>
</dbReference>
<comment type="caution">
    <text evidence="8">The sequence shown here is derived from an EMBL/GenBank/DDBJ whole genome shotgun (WGS) entry which is preliminary data.</text>
</comment>
<evidence type="ECO:0000256" key="3">
    <source>
        <dbReference type="ARBA" id="ARBA00022553"/>
    </source>
</evidence>
<keyword evidence="6" id="KW-0443">Lipid metabolism</keyword>
<dbReference type="InterPro" id="IPR025110">
    <property type="entry name" value="AMP-bd_C"/>
</dbReference>
<dbReference type="PROSITE" id="PS50075">
    <property type="entry name" value="CARRIER"/>
    <property type="match status" value="1"/>
</dbReference>
<dbReference type="Pfam" id="PF00501">
    <property type="entry name" value="AMP-binding"/>
    <property type="match status" value="1"/>
</dbReference>
<dbReference type="SMART" id="SM00823">
    <property type="entry name" value="PKS_PP"/>
    <property type="match status" value="1"/>
</dbReference>
<keyword evidence="4" id="KW-0436">Ligase</keyword>
<dbReference type="Gene3D" id="3.40.50.12780">
    <property type="entry name" value="N-terminal domain of ligase-like"/>
    <property type="match status" value="1"/>
</dbReference>
<evidence type="ECO:0000313" key="9">
    <source>
        <dbReference type="Proteomes" id="UP000481033"/>
    </source>
</evidence>
<dbReference type="InterPro" id="IPR036736">
    <property type="entry name" value="ACP-like_sf"/>
</dbReference>
<dbReference type="PROSITE" id="PS00012">
    <property type="entry name" value="PHOSPHOPANTETHEINE"/>
    <property type="match status" value="1"/>
</dbReference>
<dbReference type="CDD" id="cd05931">
    <property type="entry name" value="FAAL"/>
    <property type="match status" value="1"/>
</dbReference>
<dbReference type="FunFam" id="3.40.50.12780:FF:000013">
    <property type="entry name" value="Long-chain-fatty-acid--AMP ligase FadD32"/>
    <property type="match status" value="1"/>
</dbReference>
<dbReference type="PANTHER" id="PTHR22754">
    <property type="entry name" value="DISCO-INTERACTING PROTEIN 2 DIP2 -RELATED"/>
    <property type="match status" value="1"/>
</dbReference>
<dbReference type="InterPro" id="IPR040097">
    <property type="entry name" value="FAAL/FAAC"/>
</dbReference>
<proteinExistence type="inferred from homology"/>
<evidence type="ECO:0000256" key="5">
    <source>
        <dbReference type="ARBA" id="ARBA00022832"/>
    </source>
</evidence>
<evidence type="ECO:0000256" key="2">
    <source>
        <dbReference type="ARBA" id="ARBA00022450"/>
    </source>
</evidence>
<dbReference type="InterPro" id="IPR006162">
    <property type="entry name" value="Ppantetheine_attach_site"/>
</dbReference>
<dbReference type="SMART" id="SM01294">
    <property type="entry name" value="PKS_PP_betabranch"/>
    <property type="match status" value="1"/>
</dbReference>
<keyword evidence="2" id="KW-0596">Phosphopantetheine</keyword>
<dbReference type="InterPro" id="IPR020806">
    <property type="entry name" value="PKS_PP-bd"/>
</dbReference>
<dbReference type="GO" id="GO:0071766">
    <property type="term" value="P:Actinobacterium-type cell wall biogenesis"/>
    <property type="evidence" value="ECO:0007669"/>
    <property type="project" value="UniProtKB-ARBA"/>
</dbReference>